<evidence type="ECO:0000256" key="1">
    <source>
        <dbReference type="ARBA" id="ARBA00004370"/>
    </source>
</evidence>
<sequence length="693" mass="77010">MGQISQMNMDDVIEEDYTAVDPALRNVFKRGLEGMAAFAAKLSDFEDALENLSVLADEETQKKLSKLQLQMEAVQPSVTVIGQIKAGKTSLVNAMIGSPDLLPADVNPWTSVVTSLHINTPDPDPASRAKFKFFDETEWDRLVEDGGRIGELAARAGADDELEKVRAQIAQMRDKTRARLGRKFELLLGQEHKYGYIDDDLIQRYVCLGDDPIEGEETDNQGQFADITKSADLYIERPDMPLPLCIRDTPGVNDTFMMREQITINAIRDSRICVVVLSAHQALTSMDMALIRLISNVKSREIIVFVNRIDELPDPATQVPEIRDSIIQTLKKNNGPADSEIIFGSAYWANMAMLGTLEAMHGESAKSLDNWSATLEDVNHDRLTPEELAWEASGIPAFYRALAERVDEGAGQDAIQKAARKAMNIATGLRATNQVTLMRSDRNGDAGLQKDQVVTAIDEIEQKFTQQLSQDLSKAIGEFNTRVDQSHGRFLERATASLIDHLEKKGADEIWQYSPMGLRLLLRSSYQVISKKASIAGETAYQGAAEALTEIYATMFNVSVDGFTVKPALVPHIAPPVSLGQTIALDLQTGWWKGWWRRRRGYKAFAEDFYKLIEAETNPIVEDLKGPHAAKIRTDCVATLSEFFVEQRAILMDVLEKSNISDEDLDELFGVKAQEEQALCLDVTMDELAAFAA</sequence>
<comment type="caution">
    <text evidence="7">The sequence shown here is derived from an EMBL/GenBank/DDBJ whole genome shotgun (WGS) entry which is preliminary data.</text>
</comment>
<accession>A0A6N6JDQ1</accession>
<comment type="subcellular location">
    <subcellularLocation>
        <location evidence="1">Membrane</location>
    </subcellularLocation>
</comment>
<dbReference type="GO" id="GO:0016020">
    <property type="term" value="C:membrane"/>
    <property type="evidence" value="ECO:0007669"/>
    <property type="project" value="UniProtKB-SubCell"/>
</dbReference>
<dbReference type="InterPro" id="IPR027417">
    <property type="entry name" value="P-loop_NTPase"/>
</dbReference>
<dbReference type="EMBL" id="BLJE01000002">
    <property type="protein sequence ID" value="GFE64451.1"/>
    <property type="molecule type" value="Genomic_DNA"/>
</dbReference>
<dbReference type="Pfam" id="PF00350">
    <property type="entry name" value="Dynamin_N"/>
    <property type="match status" value="1"/>
</dbReference>
<evidence type="ECO:0000256" key="2">
    <source>
        <dbReference type="ARBA" id="ARBA00022741"/>
    </source>
</evidence>
<evidence type="ECO:0000313" key="8">
    <source>
        <dbReference type="Proteomes" id="UP000436822"/>
    </source>
</evidence>
<dbReference type="PANTHER" id="PTHR10465">
    <property type="entry name" value="TRANSMEMBRANE GTPASE FZO1"/>
    <property type="match status" value="1"/>
</dbReference>
<keyword evidence="5" id="KW-0472">Membrane</keyword>
<keyword evidence="4" id="KW-0342">GTP-binding</keyword>
<dbReference type="Proteomes" id="UP000436822">
    <property type="component" value="Unassembled WGS sequence"/>
</dbReference>
<organism evidence="7 8">
    <name type="scientific">Litoreibacter roseus</name>
    <dbReference type="NCBI Taxonomy" id="2601869"/>
    <lineage>
        <taxon>Bacteria</taxon>
        <taxon>Pseudomonadati</taxon>
        <taxon>Pseudomonadota</taxon>
        <taxon>Alphaproteobacteria</taxon>
        <taxon>Rhodobacterales</taxon>
        <taxon>Roseobacteraceae</taxon>
        <taxon>Litoreibacter</taxon>
    </lineage>
</organism>
<dbReference type="Gene3D" id="3.40.50.300">
    <property type="entry name" value="P-loop containing nucleotide triphosphate hydrolases"/>
    <property type="match status" value="1"/>
</dbReference>
<name>A0A6N6JDQ1_9RHOB</name>
<keyword evidence="8" id="KW-1185">Reference proteome</keyword>
<protein>
    <submittedName>
        <fullName evidence="7">Dynamin family protein</fullName>
    </submittedName>
</protein>
<evidence type="ECO:0000259" key="6">
    <source>
        <dbReference type="Pfam" id="PF00350"/>
    </source>
</evidence>
<dbReference type="AlphaFoldDB" id="A0A6N6JDQ1"/>
<evidence type="ECO:0000256" key="5">
    <source>
        <dbReference type="ARBA" id="ARBA00023136"/>
    </source>
</evidence>
<keyword evidence="2" id="KW-0547">Nucleotide-binding</keyword>
<dbReference type="InterPro" id="IPR045063">
    <property type="entry name" value="Dynamin_N"/>
</dbReference>
<dbReference type="SUPFAM" id="SSF52540">
    <property type="entry name" value="P-loop containing nucleoside triphosphate hydrolases"/>
    <property type="match status" value="1"/>
</dbReference>
<evidence type="ECO:0000313" key="7">
    <source>
        <dbReference type="EMBL" id="GFE64451.1"/>
    </source>
</evidence>
<proteinExistence type="predicted"/>
<dbReference type="PANTHER" id="PTHR10465:SF0">
    <property type="entry name" value="SARCALUMENIN"/>
    <property type="match status" value="1"/>
</dbReference>
<gene>
    <name evidence="7" type="ORF">KIN_15250</name>
</gene>
<dbReference type="GO" id="GO:0005525">
    <property type="term" value="F:GTP binding"/>
    <property type="evidence" value="ECO:0007669"/>
    <property type="project" value="UniProtKB-KW"/>
</dbReference>
<dbReference type="GO" id="GO:0003924">
    <property type="term" value="F:GTPase activity"/>
    <property type="evidence" value="ECO:0007669"/>
    <property type="project" value="InterPro"/>
</dbReference>
<keyword evidence="3" id="KW-0378">Hydrolase</keyword>
<evidence type="ECO:0000256" key="4">
    <source>
        <dbReference type="ARBA" id="ARBA00023134"/>
    </source>
</evidence>
<feature type="domain" description="Dynamin N-terminal" evidence="6">
    <location>
        <begin position="78"/>
        <end position="304"/>
    </location>
</feature>
<evidence type="ECO:0000256" key="3">
    <source>
        <dbReference type="ARBA" id="ARBA00022801"/>
    </source>
</evidence>
<dbReference type="InterPro" id="IPR027094">
    <property type="entry name" value="Mitofusin_fam"/>
</dbReference>
<reference evidence="7 8" key="1">
    <citation type="submission" date="2019-12" db="EMBL/GenBank/DDBJ databases">
        <title>Litoreibacter badius sp. nov., a novel bacteriochlorophyll a-containing bacterium in the genus Litoreibacter.</title>
        <authorList>
            <person name="Kanamuro M."/>
            <person name="Takabe Y."/>
            <person name="Mori K."/>
            <person name="Takaichi S."/>
            <person name="Hanada S."/>
        </authorList>
    </citation>
    <scope>NUCLEOTIDE SEQUENCE [LARGE SCALE GENOMIC DNA]</scope>
    <source>
        <strain evidence="7 8">K6</strain>
    </source>
</reference>